<gene>
    <name evidence="9" type="ORF">BEK98_15380</name>
</gene>
<proteinExistence type="inferred from homology"/>
<dbReference type="RefSeq" id="WP_244201868.1">
    <property type="nucleotide sequence ID" value="NZ_MCGQ01000013.1"/>
</dbReference>
<accession>A0A233SIQ6</accession>
<comment type="similarity">
    <text evidence="2">Belongs to the AzlC family.</text>
</comment>
<organism evidence="9 10">
    <name type="scientific">Streptomyces diastatochromogenes</name>
    <dbReference type="NCBI Taxonomy" id="42236"/>
    <lineage>
        <taxon>Bacteria</taxon>
        <taxon>Bacillati</taxon>
        <taxon>Actinomycetota</taxon>
        <taxon>Actinomycetes</taxon>
        <taxon>Kitasatosporales</taxon>
        <taxon>Streptomycetaceae</taxon>
        <taxon>Streptomyces</taxon>
    </lineage>
</organism>
<dbReference type="Proteomes" id="UP000215483">
    <property type="component" value="Unassembled WGS sequence"/>
</dbReference>
<feature type="transmembrane region" description="Helical" evidence="8">
    <location>
        <begin position="47"/>
        <end position="68"/>
    </location>
</feature>
<dbReference type="EMBL" id="MCGQ01000013">
    <property type="protein sequence ID" value="OXY95531.1"/>
    <property type="molecule type" value="Genomic_DNA"/>
</dbReference>
<dbReference type="PANTHER" id="PTHR34979">
    <property type="entry name" value="INNER MEMBRANE PROTEIN YGAZ"/>
    <property type="match status" value="1"/>
</dbReference>
<keyword evidence="10" id="KW-1185">Reference proteome</keyword>
<keyword evidence="6 8" id="KW-1133">Transmembrane helix</keyword>
<feature type="transmembrane region" description="Helical" evidence="8">
    <location>
        <begin position="172"/>
        <end position="189"/>
    </location>
</feature>
<dbReference type="PANTHER" id="PTHR34979:SF1">
    <property type="entry name" value="INNER MEMBRANE PROTEIN YGAZ"/>
    <property type="match status" value="1"/>
</dbReference>
<dbReference type="InterPro" id="IPR011606">
    <property type="entry name" value="Brnchd-chn_aa_trnsp_permease"/>
</dbReference>
<keyword evidence="7 8" id="KW-0472">Membrane</keyword>
<protein>
    <submittedName>
        <fullName evidence="9">Branched-chain amino acid ABC transporter permease</fullName>
    </submittedName>
</protein>
<evidence type="ECO:0000256" key="4">
    <source>
        <dbReference type="ARBA" id="ARBA00022475"/>
    </source>
</evidence>
<evidence type="ECO:0000256" key="3">
    <source>
        <dbReference type="ARBA" id="ARBA00022448"/>
    </source>
</evidence>
<keyword evidence="4" id="KW-1003">Cell membrane</keyword>
<evidence type="ECO:0000313" key="9">
    <source>
        <dbReference type="EMBL" id="OXY95531.1"/>
    </source>
</evidence>
<feature type="transmembrane region" description="Helical" evidence="8">
    <location>
        <begin position="195"/>
        <end position="212"/>
    </location>
</feature>
<feature type="transmembrane region" description="Helical" evidence="8">
    <location>
        <begin position="146"/>
        <end position="165"/>
    </location>
</feature>
<dbReference type="AlphaFoldDB" id="A0A233SIQ6"/>
<evidence type="ECO:0000313" key="10">
    <source>
        <dbReference type="Proteomes" id="UP000215483"/>
    </source>
</evidence>
<evidence type="ECO:0000256" key="8">
    <source>
        <dbReference type="SAM" id="Phobius"/>
    </source>
</evidence>
<sequence length="221" mass="23797">MRIVTPAALAALPMGLAFGVVVSQSPLAWWWGPVFATVIFAGSLEFLVLGMVVAVAPLAQIAATAFLVNFRHVFYALSFPLHRVHGRGAKVYSTFTLTDEAWALTTGPQAQRWSRRRILTIQAALQVMWVAAVTVGALVGTLIPDSVVGLDFAVTAFFLVLTIDAFRVRRSVPAPVIALLCALGSYLLFGDGMLVAAMTAFVAILLIQYALTRVKRRSAHA</sequence>
<evidence type="ECO:0000256" key="7">
    <source>
        <dbReference type="ARBA" id="ARBA00023136"/>
    </source>
</evidence>
<keyword evidence="3" id="KW-0813">Transport</keyword>
<dbReference type="GO" id="GO:0005886">
    <property type="term" value="C:plasma membrane"/>
    <property type="evidence" value="ECO:0007669"/>
    <property type="project" value="UniProtKB-SubCell"/>
</dbReference>
<evidence type="ECO:0000256" key="6">
    <source>
        <dbReference type="ARBA" id="ARBA00022989"/>
    </source>
</evidence>
<name>A0A233SIQ6_STRDA</name>
<evidence type="ECO:0000256" key="5">
    <source>
        <dbReference type="ARBA" id="ARBA00022692"/>
    </source>
</evidence>
<comment type="caution">
    <text evidence="9">The sequence shown here is derived from an EMBL/GenBank/DDBJ whole genome shotgun (WGS) entry which is preliminary data.</text>
</comment>
<evidence type="ECO:0000256" key="1">
    <source>
        <dbReference type="ARBA" id="ARBA00004651"/>
    </source>
</evidence>
<feature type="transmembrane region" description="Helical" evidence="8">
    <location>
        <begin position="118"/>
        <end position="140"/>
    </location>
</feature>
<dbReference type="GO" id="GO:1903785">
    <property type="term" value="P:L-valine transmembrane transport"/>
    <property type="evidence" value="ECO:0007669"/>
    <property type="project" value="TreeGrafter"/>
</dbReference>
<reference evidence="9 10" key="1">
    <citation type="submission" date="2016-07" db="EMBL/GenBank/DDBJ databases">
        <title>Draft genome of Streptomyces diastatochromogenes.</title>
        <authorList>
            <person name="Podduturi R."/>
            <person name="Lukassen M.B."/>
            <person name="Clausen N."/>
            <person name="Nielsen J.L."/>
            <person name="Jorgensen N.O."/>
        </authorList>
    </citation>
    <scope>NUCLEOTIDE SEQUENCE [LARGE SCALE GENOMIC DNA]</scope>
    <source>
        <strain evidence="9 10">DSM 40608</strain>
    </source>
</reference>
<comment type="subcellular location">
    <subcellularLocation>
        <location evidence="1">Cell membrane</location>
        <topology evidence="1">Multi-pass membrane protein</topology>
    </subcellularLocation>
</comment>
<evidence type="ECO:0000256" key="2">
    <source>
        <dbReference type="ARBA" id="ARBA00010735"/>
    </source>
</evidence>
<dbReference type="Pfam" id="PF03591">
    <property type="entry name" value="AzlC"/>
    <property type="match status" value="1"/>
</dbReference>
<keyword evidence="5 8" id="KW-0812">Transmembrane</keyword>